<keyword evidence="2 4" id="KW-0067">ATP-binding</keyword>
<gene>
    <name evidence="4" type="primary">ybhF_2</name>
    <name evidence="4" type="ORF">CA13_27970</name>
</gene>
<organism evidence="4 5">
    <name type="scientific">Novipirellula herctigrandis</name>
    <dbReference type="NCBI Taxonomy" id="2527986"/>
    <lineage>
        <taxon>Bacteria</taxon>
        <taxon>Pseudomonadati</taxon>
        <taxon>Planctomycetota</taxon>
        <taxon>Planctomycetia</taxon>
        <taxon>Pirellulales</taxon>
        <taxon>Pirellulaceae</taxon>
        <taxon>Novipirellula</taxon>
    </lineage>
</organism>
<accession>A0A5C5Z2C1</accession>
<dbReference type="RefSeq" id="WP_419194266.1">
    <property type="nucleotide sequence ID" value="NZ_SJPJ01000001.1"/>
</dbReference>
<evidence type="ECO:0000313" key="4">
    <source>
        <dbReference type="EMBL" id="TWT81345.1"/>
    </source>
</evidence>
<protein>
    <submittedName>
        <fullName evidence="4">Putative ABC transporter ATP-binding protein YbhF</fullName>
    </submittedName>
</protein>
<proteinExistence type="predicted"/>
<dbReference type="InterPro" id="IPR027417">
    <property type="entry name" value="P-loop_NTPase"/>
</dbReference>
<evidence type="ECO:0000256" key="1">
    <source>
        <dbReference type="ARBA" id="ARBA00022741"/>
    </source>
</evidence>
<dbReference type="EMBL" id="SJPJ01000001">
    <property type="protein sequence ID" value="TWT81345.1"/>
    <property type="molecule type" value="Genomic_DNA"/>
</dbReference>
<reference evidence="4 5" key="1">
    <citation type="submission" date="2019-02" db="EMBL/GenBank/DDBJ databases">
        <title>Deep-cultivation of Planctomycetes and their phenomic and genomic characterization uncovers novel biology.</title>
        <authorList>
            <person name="Wiegand S."/>
            <person name="Jogler M."/>
            <person name="Boedeker C."/>
            <person name="Pinto D."/>
            <person name="Vollmers J."/>
            <person name="Rivas-Marin E."/>
            <person name="Kohn T."/>
            <person name="Peeters S.H."/>
            <person name="Heuer A."/>
            <person name="Rast P."/>
            <person name="Oberbeckmann S."/>
            <person name="Bunk B."/>
            <person name="Jeske O."/>
            <person name="Meyerdierks A."/>
            <person name="Storesund J.E."/>
            <person name="Kallscheuer N."/>
            <person name="Luecker S."/>
            <person name="Lage O.M."/>
            <person name="Pohl T."/>
            <person name="Merkel B.J."/>
            <person name="Hornburger P."/>
            <person name="Mueller R.-W."/>
            <person name="Bruemmer F."/>
            <person name="Labrenz M."/>
            <person name="Spormann A.M."/>
            <person name="Op Den Camp H."/>
            <person name="Overmann J."/>
            <person name="Amann R."/>
            <person name="Jetten M.S.M."/>
            <person name="Mascher T."/>
            <person name="Medema M.H."/>
            <person name="Devos D.P."/>
            <person name="Kaster A.-K."/>
            <person name="Ovreas L."/>
            <person name="Rohde M."/>
            <person name="Galperin M.Y."/>
            <person name="Jogler C."/>
        </authorList>
    </citation>
    <scope>NUCLEOTIDE SEQUENCE [LARGE SCALE GENOMIC DNA]</scope>
    <source>
        <strain evidence="4 5">CA13</strain>
    </source>
</reference>
<dbReference type="GO" id="GO:0005524">
    <property type="term" value="F:ATP binding"/>
    <property type="evidence" value="ECO:0007669"/>
    <property type="project" value="UniProtKB-KW"/>
</dbReference>
<dbReference type="AlphaFoldDB" id="A0A5C5Z2C1"/>
<dbReference type="SMART" id="SM00382">
    <property type="entry name" value="AAA"/>
    <property type="match status" value="2"/>
</dbReference>
<feature type="domain" description="ABC transporter" evidence="3">
    <location>
        <begin position="367"/>
        <end position="597"/>
    </location>
</feature>
<dbReference type="InterPro" id="IPR003439">
    <property type="entry name" value="ABC_transporter-like_ATP-bd"/>
</dbReference>
<dbReference type="GO" id="GO:0016887">
    <property type="term" value="F:ATP hydrolysis activity"/>
    <property type="evidence" value="ECO:0007669"/>
    <property type="project" value="InterPro"/>
</dbReference>
<keyword evidence="5" id="KW-1185">Reference proteome</keyword>
<dbReference type="SUPFAM" id="SSF52540">
    <property type="entry name" value="P-loop containing nucleoside triphosphate hydrolases"/>
    <property type="match status" value="2"/>
</dbReference>
<dbReference type="Gene3D" id="3.40.50.300">
    <property type="entry name" value="P-loop containing nucleotide triphosphate hydrolases"/>
    <property type="match status" value="2"/>
</dbReference>
<name>A0A5C5Z2C1_9BACT</name>
<dbReference type="PROSITE" id="PS00211">
    <property type="entry name" value="ABC_TRANSPORTER_1"/>
    <property type="match status" value="1"/>
</dbReference>
<evidence type="ECO:0000256" key="2">
    <source>
        <dbReference type="ARBA" id="ARBA00022840"/>
    </source>
</evidence>
<dbReference type="PANTHER" id="PTHR43038:SF3">
    <property type="entry name" value="ABC TRANSPORTER G FAMILY MEMBER 20 ISOFORM X1"/>
    <property type="match status" value="1"/>
</dbReference>
<comment type="caution">
    <text evidence="4">The sequence shown here is derived from an EMBL/GenBank/DDBJ whole genome shotgun (WGS) entry which is preliminary data.</text>
</comment>
<feature type="domain" description="ABC transporter" evidence="3">
    <location>
        <begin position="37"/>
        <end position="271"/>
    </location>
</feature>
<dbReference type="PROSITE" id="PS50893">
    <property type="entry name" value="ABC_TRANSPORTER_2"/>
    <property type="match status" value="2"/>
</dbReference>
<sequence>MDEAAMVNASQGLGVTTVESQEFTNATLESADSKPVAQVSKFRKTYGRTVAVDGIDLEIQRGEIYGLIGPDGAGKSSLMKAVAGVLTYDSGTLDVFGVRVDSEQSSEAIKDRIGLMPQGLGLNLYADLSIEENVDFFGQIRLIPKGVLQERKDRLLGMTRLDKFRDRPMKNLSGGMKQKLGLVCCLVHHPQLVILDEPTTGVDPVSRRDFWSILAQLLREEQITALVSTAYMDEATRFHHAALLFDGKVLARGEPDEIAALVPGRIVQAKAEPQAKAFALVKETFPQSEAVGPWLRVFVDDADDEQATTAVTSSMEEFRPQEIHVAEPDLEDVFIALLRRRGLTDDDHSASLVGNADSVSDGDGLAIEANNLVRAFGSFKAVDGVSFEVKPGEIFGLLGANGAGKTTVIKMLTGLLPPTAGTGRVAGADMRRAGQAIKERIGYMSQAFSLYQDLTVVENIRLYAGIYGLSRRMTRDRTDWIIDMAGLAGRGSDLSGSLPMGLRQRLAIGCALVHSPQVLFLDEPTSGVDPIGRRRLWDIIFDLSRNSGVAVMVTTHYMSESEHCDHIAMMYAGRVFADASPSELKTSLREESGQLLEVTTDKPLAALDVLQSGGFDGVSLFGKRIHLLAPDPSKAEQQVRAALGKKDVGVLSVSEQPLTMEDVFVNRVLALEKADEGKQ</sequence>
<keyword evidence="1" id="KW-0547">Nucleotide-binding</keyword>
<dbReference type="PANTHER" id="PTHR43038">
    <property type="entry name" value="ATP-BINDING CASSETTE, SUB-FAMILY H, MEMBER 1"/>
    <property type="match status" value="1"/>
</dbReference>
<evidence type="ECO:0000259" key="3">
    <source>
        <dbReference type="PROSITE" id="PS50893"/>
    </source>
</evidence>
<dbReference type="InterPro" id="IPR017871">
    <property type="entry name" value="ABC_transporter-like_CS"/>
</dbReference>
<dbReference type="InterPro" id="IPR003593">
    <property type="entry name" value="AAA+_ATPase"/>
</dbReference>
<dbReference type="Pfam" id="PF00005">
    <property type="entry name" value="ABC_tran"/>
    <property type="match status" value="2"/>
</dbReference>
<evidence type="ECO:0000313" key="5">
    <source>
        <dbReference type="Proteomes" id="UP000315010"/>
    </source>
</evidence>
<dbReference type="CDD" id="cd03230">
    <property type="entry name" value="ABC_DR_subfamily_A"/>
    <property type="match status" value="1"/>
</dbReference>
<dbReference type="Proteomes" id="UP000315010">
    <property type="component" value="Unassembled WGS sequence"/>
</dbReference>